<reference evidence="8" key="1">
    <citation type="submission" date="2020-10" db="EMBL/GenBank/DDBJ databases">
        <authorList>
            <person name="Gilroy R."/>
        </authorList>
    </citation>
    <scope>NUCLEOTIDE SEQUENCE</scope>
    <source>
        <strain evidence="8">ChiGjej1B1-2707</strain>
    </source>
</reference>
<keyword evidence="4 6" id="KW-1133">Transmembrane helix</keyword>
<dbReference type="PANTHER" id="PTHR35007">
    <property type="entry name" value="INTEGRAL MEMBRANE PROTEIN-RELATED"/>
    <property type="match status" value="1"/>
</dbReference>
<comment type="subcellular location">
    <subcellularLocation>
        <location evidence="1">Cell membrane</location>
        <topology evidence="1">Multi-pass membrane protein</topology>
    </subcellularLocation>
</comment>
<feature type="domain" description="Type II secretion system protein GspF" evidence="7">
    <location>
        <begin position="77"/>
        <end position="198"/>
    </location>
</feature>
<keyword evidence="3 6" id="KW-0812">Transmembrane</keyword>
<evidence type="ECO:0000256" key="1">
    <source>
        <dbReference type="ARBA" id="ARBA00004651"/>
    </source>
</evidence>
<comment type="caution">
    <text evidence="8">The sequence shown here is derived from an EMBL/GenBank/DDBJ whole genome shotgun (WGS) entry which is preliminary data.</text>
</comment>
<dbReference type="PANTHER" id="PTHR35007:SF1">
    <property type="entry name" value="PILUS ASSEMBLY PROTEIN"/>
    <property type="match status" value="1"/>
</dbReference>
<name>A0A9D0ZZX0_9ACTN</name>
<evidence type="ECO:0000256" key="5">
    <source>
        <dbReference type="ARBA" id="ARBA00023136"/>
    </source>
</evidence>
<keyword evidence="5 6" id="KW-0472">Membrane</keyword>
<feature type="transmembrane region" description="Helical" evidence="6">
    <location>
        <begin position="184"/>
        <end position="206"/>
    </location>
</feature>
<dbReference type="Proteomes" id="UP000824261">
    <property type="component" value="Unassembled WGS sequence"/>
</dbReference>
<feature type="transmembrane region" description="Helical" evidence="6">
    <location>
        <begin position="6"/>
        <end position="23"/>
    </location>
</feature>
<protein>
    <submittedName>
        <fullName evidence="8">Type II secretion system F family protein</fullName>
    </submittedName>
</protein>
<evidence type="ECO:0000256" key="4">
    <source>
        <dbReference type="ARBA" id="ARBA00022989"/>
    </source>
</evidence>
<evidence type="ECO:0000259" key="7">
    <source>
        <dbReference type="Pfam" id="PF00482"/>
    </source>
</evidence>
<evidence type="ECO:0000256" key="3">
    <source>
        <dbReference type="ARBA" id="ARBA00022692"/>
    </source>
</evidence>
<reference evidence="8" key="2">
    <citation type="journal article" date="2021" name="PeerJ">
        <title>Extensive microbial diversity within the chicken gut microbiome revealed by metagenomics and culture.</title>
        <authorList>
            <person name="Gilroy R."/>
            <person name="Ravi A."/>
            <person name="Getino M."/>
            <person name="Pursley I."/>
            <person name="Horton D.L."/>
            <person name="Alikhan N.F."/>
            <person name="Baker D."/>
            <person name="Gharbi K."/>
            <person name="Hall N."/>
            <person name="Watson M."/>
            <person name="Adriaenssens E.M."/>
            <person name="Foster-Nyarko E."/>
            <person name="Jarju S."/>
            <person name="Secka A."/>
            <person name="Antonio M."/>
            <person name="Oren A."/>
            <person name="Chaudhuri R.R."/>
            <person name="La Ragione R."/>
            <person name="Hildebrand F."/>
            <person name="Pallen M.J."/>
        </authorList>
    </citation>
    <scope>NUCLEOTIDE SEQUENCE</scope>
    <source>
        <strain evidence="8">ChiGjej1B1-2707</strain>
    </source>
</reference>
<keyword evidence="2" id="KW-1003">Cell membrane</keyword>
<dbReference type="EMBL" id="DVGB01000041">
    <property type="protein sequence ID" value="HIR01281.1"/>
    <property type="molecule type" value="Genomic_DNA"/>
</dbReference>
<dbReference type="InterPro" id="IPR042094">
    <property type="entry name" value="T2SS_GspF_sf"/>
</dbReference>
<dbReference type="GO" id="GO:0005886">
    <property type="term" value="C:plasma membrane"/>
    <property type="evidence" value="ECO:0007669"/>
    <property type="project" value="UniProtKB-SubCell"/>
</dbReference>
<evidence type="ECO:0000256" key="6">
    <source>
        <dbReference type="SAM" id="Phobius"/>
    </source>
</evidence>
<sequence length="242" mass="25646">MTALVAAIIAGAALACFVLACLCRRKLAVEDENAYRLAHDSKDPIADRSRLLLLRRTRKSRADARSRQIADVLPLAAEMLRGGSSPENAFATVAASANWPLGEELLQVAREVSSANRTLAQALGSLAQRTQDPDLDLLASAVAVQKEGGGNLAGILDSLAENAQKRSEMKGHLDAITSSARMSAALVGSMPPAMLALLSIASPAYLEDFWASGLWAPILLVVAALDISGLALIKRLYRLDFS</sequence>
<dbReference type="Pfam" id="PF00482">
    <property type="entry name" value="T2SSF"/>
    <property type="match status" value="1"/>
</dbReference>
<dbReference type="InterPro" id="IPR018076">
    <property type="entry name" value="T2SS_GspF_dom"/>
</dbReference>
<feature type="transmembrane region" description="Helical" evidence="6">
    <location>
        <begin position="212"/>
        <end position="233"/>
    </location>
</feature>
<organism evidence="8 9">
    <name type="scientific">Candidatus Aveggerthella stercoripullorum</name>
    <dbReference type="NCBI Taxonomy" id="2840688"/>
    <lineage>
        <taxon>Bacteria</taxon>
        <taxon>Bacillati</taxon>
        <taxon>Actinomycetota</taxon>
        <taxon>Coriobacteriia</taxon>
        <taxon>Eggerthellales</taxon>
        <taxon>Eggerthellaceae</taxon>
        <taxon>Eggerthellaceae incertae sedis</taxon>
        <taxon>Candidatus Aveggerthella</taxon>
    </lineage>
</organism>
<gene>
    <name evidence="8" type="ORF">IAA69_03355</name>
</gene>
<dbReference type="AlphaFoldDB" id="A0A9D0ZZX0"/>
<evidence type="ECO:0000313" key="8">
    <source>
        <dbReference type="EMBL" id="HIR01281.1"/>
    </source>
</evidence>
<accession>A0A9D0ZZX0</accession>
<dbReference type="Gene3D" id="1.20.81.30">
    <property type="entry name" value="Type II secretion system (T2SS), domain F"/>
    <property type="match status" value="1"/>
</dbReference>
<proteinExistence type="predicted"/>
<evidence type="ECO:0000256" key="2">
    <source>
        <dbReference type="ARBA" id="ARBA00022475"/>
    </source>
</evidence>
<evidence type="ECO:0000313" key="9">
    <source>
        <dbReference type="Proteomes" id="UP000824261"/>
    </source>
</evidence>